<organism>
    <name type="scientific">Culex quinquefasciatus</name>
    <name type="common">Southern house mosquito</name>
    <name type="synonym">Culex pungens</name>
    <dbReference type="NCBI Taxonomy" id="7176"/>
    <lineage>
        <taxon>Eukaryota</taxon>
        <taxon>Metazoa</taxon>
        <taxon>Ecdysozoa</taxon>
        <taxon>Arthropoda</taxon>
        <taxon>Hexapoda</taxon>
        <taxon>Insecta</taxon>
        <taxon>Pterygota</taxon>
        <taxon>Neoptera</taxon>
        <taxon>Endopterygota</taxon>
        <taxon>Diptera</taxon>
        <taxon>Nematocera</taxon>
        <taxon>Culicoidea</taxon>
        <taxon>Culicidae</taxon>
        <taxon>Culicinae</taxon>
        <taxon>Culicini</taxon>
        <taxon>Culex</taxon>
        <taxon>Culex</taxon>
    </lineage>
</organism>
<feature type="compositionally biased region" description="Polar residues" evidence="2">
    <location>
        <begin position="42"/>
        <end position="52"/>
    </location>
</feature>
<sequence length="596" mass="65657">MSPLSKMLTQRLGALAQQNTRRPAATSLFHPSFRLFSAEPNPDSTHPSSESSHLPLVDLPGQGKLRGSLTKGAWSGVPIQQFLNVRYAEPATGSRRFKAPLPAEPWEGVRDVSKRGRAAPYYGDMKKLPKEELQATLGELEDCISLCVYTKDLTAKKPVIVYIHGGGFYSGSASQHPPEYLLEKDVVLVVPQYRLAALGFLSTKTENIPGNAAIQDVLLAFQWVKKYIAHFGGDPDQVTAFGQSAGAGIISALTFSPAADESLFGKVILNSGAGLASSWSVDYNPERNARDIARRAGCDPKAPLAEVEKFLLELDTYTLLKSFSQHMWQGTPNGINTIGGHRFTIGGPSGVFPKTPYEVMKRGGGRKNLPMLTGVVKHEGTFPLVDICVILAHMKLLGNKDFMRHDLLEELSRILAVNENSNSLGPLTAKAMFNAEDLSSGDFRKLIPSLIDYCGTTIIKATTLRSAQYNSRHCPDRTFVYSFDYQGEHTRFGYDQDISKIPFDGGVHHTNDLLYLFPYPKSAAQLNAADTEIAKRMVELWSSFAIDGVPRTPDLPEWPAFKNIYGPYLHIDKQFSIGQNFLDEMTVATDKARRAK</sequence>
<accession>B0WBT7</accession>
<dbReference type="KEGG" id="cqu:CpipJ_CPIJ004636"/>
<dbReference type="ESTHER" id="culqu-b0wbt7">
    <property type="family name" value="Carb_B_Arthropoda"/>
</dbReference>
<dbReference type="EMBL" id="DS231882">
    <property type="protein sequence ID" value="EDS42867.1"/>
    <property type="molecule type" value="Genomic_DNA"/>
</dbReference>
<name>B0WBT7_CULQU</name>
<dbReference type="STRING" id="7176.B0WBT7"/>
<dbReference type="InterPro" id="IPR002018">
    <property type="entry name" value="CarbesteraseB"/>
</dbReference>
<evidence type="ECO:0000259" key="3">
    <source>
        <dbReference type="Pfam" id="PF00135"/>
    </source>
</evidence>
<dbReference type="EnsemblMetazoa" id="CPIJ004636-RA">
    <property type="protein sequence ID" value="CPIJ004636-PA"/>
    <property type="gene ID" value="CPIJ004636"/>
</dbReference>
<feature type="region of interest" description="Disordered" evidence="2">
    <location>
        <begin position="36"/>
        <end position="59"/>
    </location>
</feature>
<dbReference type="InterPro" id="IPR029058">
    <property type="entry name" value="AB_hydrolase_fold"/>
</dbReference>
<evidence type="ECO:0000256" key="2">
    <source>
        <dbReference type="SAM" id="MobiDB-lite"/>
    </source>
</evidence>
<dbReference type="VEuPathDB" id="VectorBase:CQUJHB006737"/>
<dbReference type="eggNOG" id="KOG1516">
    <property type="taxonomic scope" value="Eukaryota"/>
</dbReference>
<dbReference type="SUPFAM" id="SSF53474">
    <property type="entry name" value="alpha/beta-Hydrolases"/>
    <property type="match status" value="1"/>
</dbReference>
<evidence type="ECO:0000313" key="5">
    <source>
        <dbReference type="EnsemblMetazoa" id="CPIJ004636-PA"/>
    </source>
</evidence>
<dbReference type="Proteomes" id="UP000002320">
    <property type="component" value="Unassembled WGS sequence"/>
</dbReference>
<dbReference type="HOGENOM" id="CLU_006586_13_2_1"/>
<dbReference type="VEuPathDB" id="VectorBase:CPIJ004636"/>
<dbReference type="OMA" id="NEPDTAM"/>
<proteinExistence type="predicted"/>
<dbReference type="InParanoid" id="B0WBT7"/>
<dbReference type="Pfam" id="PF00135">
    <property type="entry name" value="COesterase"/>
    <property type="match status" value="1"/>
</dbReference>
<evidence type="ECO:0000256" key="1">
    <source>
        <dbReference type="ARBA" id="ARBA00023180"/>
    </source>
</evidence>
<gene>
    <name evidence="5" type="primary">6036078</name>
    <name evidence="4" type="ORF">CpipJ_CPIJ004636</name>
</gene>
<dbReference type="Gene3D" id="3.40.50.1820">
    <property type="entry name" value="alpha/beta hydrolase"/>
    <property type="match status" value="1"/>
</dbReference>
<reference evidence="4" key="1">
    <citation type="submission" date="2007-03" db="EMBL/GenBank/DDBJ databases">
        <title>Annotation of Culex pipiens quinquefasciatus.</title>
        <authorList>
            <consortium name="The Broad Institute Genome Sequencing Platform"/>
            <person name="Atkinson P.W."/>
            <person name="Hemingway J."/>
            <person name="Christensen B.M."/>
            <person name="Higgs S."/>
            <person name="Kodira C."/>
            <person name="Hannick L."/>
            <person name="Megy K."/>
            <person name="O'Leary S."/>
            <person name="Pearson M."/>
            <person name="Haas B.J."/>
            <person name="Mauceli E."/>
            <person name="Wortman J.R."/>
            <person name="Lee N.H."/>
            <person name="Guigo R."/>
            <person name="Stanke M."/>
            <person name="Alvarado L."/>
            <person name="Amedeo P."/>
            <person name="Antoine C.H."/>
            <person name="Arensburger P."/>
            <person name="Bidwell S.L."/>
            <person name="Crawford M."/>
            <person name="Camaro F."/>
            <person name="Devon K."/>
            <person name="Engels R."/>
            <person name="Hammond M."/>
            <person name="Howarth C."/>
            <person name="Koehrsen M."/>
            <person name="Lawson D."/>
            <person name="Montgomery P."/>
            <person name="Nene V."/>
            <person name="Nusbaum C."/>
            <person name="Puiu D."/>
            <person name="Romero-Severson J."/>
            <person name="Severson D.W."/>
            <person name="Shumway M."/>
            <person name="Sisk P."/>
            <person name="Stolte C."/>
            <person name="Zeng Q."/>
            <person name="Eisenstadt E."/>
            <person name="Fraser-Liggett C."/>
            <person name="Strausberg R."/>
            <person name="Galagan J."/>
            <person name="Birren B."/>
            <person name="Collins F.H."/>
        </authorList>
    </citation>
    <scope>NUCLEOTIDE SEQUENCE [LARGE SCALE GENOMIC DNA]</scope>
    <source>
        <strain evidence="4">JHB</strain>
    </source>
</reference>
<evidence type="ECO:0000313" key="4">
    <source>
        <dbReference type="EMBL" id="EDS42867.1"/>
    </source>
</evidence>
<dbReference type="AlphaFoldDB" id="B0WBT7"/>
<keyword evidence="1" id="KW-0325">Glycoprotein</keyword>
<evidence type="ECO:0000313" key="6">
    <source>
        <dbReference type="Proteomes" id="UP000002320"/>
    </source>
</evidence>
<reference evidence="5" key="2">
    <citation type="submission" date="2020-05" db="UniProtKB">
        <authorList>
            <consortium name="EnsemblMetazoa"/>
        </authorList>
    </citation>
    <scope>IDENTIFICATION</scope>
    <source>
        <strain evidence="5">JHB</strain>
    </source>
</reference>
<dbReference type="PANTHER" id="PTHR43142:SF12">
    <property type="entry name" value="CARBOXYLESTERASE TYPE B DOMAIN-CONTAINING PROTEIN-RELATED"/>
    <property type="match status" value="1"/>
</dbReference>
<protein>
    <submittedName>
        <fullName evidence="4 5">Para-nitrobenzyl esterase</fullName>
    </submittedName>
</protein>
<dbReference type="OrthoDB" id="3200163at2759"/>
<dbReference type="PANTHER" id="PTHR43142">
    <property type="entry name" value="CARBOXYLIC ESTER HYDROLASE"/>
    <property type="match status" value="1"/>
</dbReference>
<keyword evidence="6" id="KW-1185">Reference proteome</keyword>
<feature type="domain" description="Carboxylesterase type B" evidence="3">
    <location>
        <begin position="57"/>
        <end position="580"/>
    </location>
</feature>